<dbReference type="EMBL" id="DXCV01000034">
    <property type="protein sequence ID" value="HIY87954.1"/>
    <property type="molecule type" value="Genomic_DNA"/>
</dbReference>
<gene>
    <name evidence="1" type="ORF">H9824_04515</name>
</gene>
<organism evidence="1 2">
    <name type="scientific">Candidatus Bacteroides pullicola</name>
    <dbReference type="NCBI Taxonomy" id="2838475"/>
    <lineage>
        <taxon>Bacteria</taxon>
        <taxon>Pseudomonadati</taxon>
        <taxon>Bacteroidota</taxon>
        <taxon>Bacteroidia</taxon>
        <taxon>Bacteroidales</taxon>
        <taxon>Bacteroidaceae</taxon>
        <taxon>Bacteroides</taxon>
    </lineage>
</organism>
<dbReference type="InterPro" id="IPR020483">
    <property type="entry name" value="Uncharacterised_YgbA"/>
</dbReference>
<protein>
    <submittedName>
        <fullName evidence="1">Nitrous oxide-stimulated promoter family protein</fullName>
    </submittedName>
</protein>
<evidence type="ECO:0000313" key="2">
    <source>
        <dbReference type="Proteomes" id="UP000886851"/>
    </source>
</evidence>
<dbReference type="AlphaFoldDB" id="A0A9D2CKX5"/>
<dbReference type="Proteomes" id="UP000886851">
    <property type="component" value="Unassembled WGS sequence"/>
</dbReference>
<accession>A0A9D2CKX5</accession>
<proteinExistence type="predicted"/>
<reference evidence="1" key="1">
    <citation type="journal article" date="2021" name="PeerJ">
        <title>Extensive microbial diversity within the chicken gut microbiome revealed by metagenomics and culture.</title>
        <authorList>
            <person name="Gilroy R."/>
            <person name="Ravi A."/>
            <person name="Getino M."/>
            <person name="Pursley I."/>
            <person name="Horton D.L."/>
            <person name="Alikhan N.F."/>
            <person name="Baker D."/>
            <person name="Gharbi K."/>
            <person name="Hall N."/>
            <person name="Watson M."/>
            <person name="Adriaenssens E.M."/>
            <person name="Foster-Nyarko E."/>
            <person name="Jarju S."/>
            <person name="Secka A."/>
            <person name="Antonio M."/>
            <person name="Oren A."/>
            <person name="Chaudhuri R.R."/>
            <person name="La Ragione R."/>
            <person name="Hildebrand F."/>
            <person name="Pallen M.J."/>
        </authorList>
    </citation>
    <scope>NUCLEOTIDE SEQUENCE</scope>
    <source>
        <strain evidence="1">Gambia2-208</strain>
    </source>
</reference>
<evidence type="ECO:0000313" key="1">
    <source>
        <dbReference type="EMBL" id="HIY87954.1"/>
    </source>
</evidence>
<comment type="caution">
    <text evidence="1">The sequence shown here is derived from an EMBL/GenBank/DDBJ whole genome shotgun (WGS) entry which is preliminary data.</text>
</comment>
<sequence length="101" mass="12448">MSRIAQEKRIVEQMIRLYCRRKEGNQDLCPECRELLAYAHTRLDRCPFGEEKKTCRLCPIHCYKRDMRERMRQVMRYAGPRMLWYHPVAALRHLWQEFCSR</sequence>
<dbReference type="Pfam" id="PF11756">
    <property type="entry name" value="YgbA_NO"/>
    <property type="match status" value="1"/>
</dbReference>
<reference evidence="1" key="2">
    <citation type="submission" date="2021-04" db="EMBL/GenBank/DDBJ databases">
        <authorList>
            <person name="Gilroy R."/>
        </authorList>
    </citation>
    <scope>NUCLEOTIDE SEQUENCE</scope>
    <source>
        <strain evidence="1">Gambia2-208</strain>
    </source>
</reference>
<name>A0A9D2CKX5_9BACE</name>
<dbReference type="NCBIfam" id="NF007714">
    <property type="entry name" value="PRK10410.1-2"/>
    <property type="match status" value="1"/>
</dbReference>